<dbReference type="EMBL" id="LAZR01065215">
    <property type="protein sequence ID" value="KKK55995.1"/>
    <property type="molecule type" value="Genomic_DNA"/>
</dbReference>
<sequence>MKIVSYGAGTNSTAMLVGMY</sequence>
<reference evidence="1" key="1">
    <citation type="journal article" date="2015" name="Nature">
        <title>Complex archaea that bridge the gap between prokaryotes and eukaryotes.</title>
        <authorList>
            <person name="Spang A."/>
            <person name="Saw J.H."/>
            <person name="Jorgensen S.L."/>
            <person name="Zaremba-Niedzwiedzka K."/>
            <person name="Martijn J."/>
            <person name="Lind A.E."/>
            <person name="van Eijk R."/>
            <person name="Schleper C."/>
            <person name="Guy L."/>
            <person name="Ettema T.J."/>
        </authorList>
    </citation>
    <scope>NUCLEOTIDE SEQUENCE</scope>
</reference>
<dbReference type="AlphaFoldDB" id="A0A0F8X508"/>
<organism evidence="1">
    <name type="scientific">marine sediment metagenome</name>
    <dbReference type="NCBI Taxonomy" id="412755"/>
    <lineage>
        <taxon>unclassified sequences</taxon>
        <taxon>metagenomes</taxon>
        <taxon>ecological metagenomes</taxon>
    </lineage>
</organism>
<protein>
    <submittedName>
        <fullName evidence="1">Uncharacterized protein</fullName>
    </submittedName>
</protein>
<name>A0A0F8X508_9ZZZZ</name>
<gene>
    <name evidence="1" type="ORF">LCGC14_3068990</name>
</gene>
<feature type="non-terminal residue" evidence="1">
    <location>
        <position position="20"/>
    </location>
</feature>
<evidence type="ECO:0000313" key="1">
    <source>
        <dbReference type="EMBL" id="KKK55995.1"/>
    </source>
</evidence>
<comment type="caution">
    <text evidence="1">The sequence shown here is derived from an EMBL/GenBank/DDBJ whole genome shotgun (WGS) entry which is preliminary data.</text>
</comment>
<accession>A0A0F8X508</accession>
<proteinExistence type="predicted"/>